<dbReference type="Gene3D" id="3.20.20.220">
    <property type="match status" value="1"/>
</dbReference>
<comment type="pathway">
    <text evidence="7">Amino-acid biosynthesis; L-methionine biosynthesis via de novo pathway.</text>
</comment>
<protein>
    <recommendedName>
        <fullName evidence="9">Methylenetetrahydrofolate reductase</fullName>
    </recommendedName>
</protein>
<dbReference type="Pfam" id="PF02219">
    <property type="entry name" value="MTHFR"/>
    <property type="match status" value="1"/>
</dbReference>
<dbReference type="InterPro" id="IPR003171">
    <property type="entry name" value="Mehydrof_redctse-like"/>
</dbReference>
<dbReference type="InterPro" id="IPR029041">
    <property type="entry name" value="FAD-linked_oxidoreductase-like"/>
</dbReference>
<accession>A0A1G5GTT2</accession>
<dbReference type="GO" id="GO:0008168">
    <property type="term" value="F:methyltransferase activity"/>
    <property type="evidence" value="ECO:0007669"/>
    <property type="project" value="UniProtKB-KW"/>
</dbReference>
<keyword evidence="6 9" id="KW-0560">Oxidoreductase</keyword>
<evidence type="ECO:0000256" key="6">
    <source>
        <dbReference type="ARBA" id="ARBA00023002"/>
    </source>
</evidence>
<evidence type="ECO:0000313" key="11">
    <source>
        <dbReference type="Proteomes" id="UP000198870"/>
    </source>
</evidence>
<dbReference type="GO" id="GO:0005829">
    <property type="term" value="C:cytosol"/>
    <property type="evidence" value="ECO:0007669"/>
    <property type="project" value="TreeGrafter"/>
</dbReference>
<dbReference type="GO" id="GO:0035999">
    <property type="term" value="P:tetrahydrofolate interconversion"/>
    <property type="evidence" value="ECO:0007669"/>
    <property type="project" value="UniProtKB-UniPathway"/>
</dbReference>
<organism evidence="10 11">
    <name type="scientific">Desulfoluna spongiiphila</name>
    <dbReference type="NCBI Taxonomy" id="419481"/>
    <lineage>
        <taxon>Bacteria</taxon>
        <taxon>Pseudomonadati</taxon>
        <taxon>Thermodesulfobacteriota</taxon>
        <taxon>Desulfobacteria</taxon>
        <taxon>Desulfobacterales</taxon>
        <taxon>Desulfolunaceae</taxon>
        <taxon>Desulfoluna</taxon>
    </lineage>
</organism>
<dbReference type="GO" id="GO:0032259">
    <property type="term" value="P:methylation"/>
    <property type="evidence" value="ECO:0007669"/>
    <property type="project" value="UniProtKB-KW"/>
</dbReference>
<dbReference type="Proteomes" id="UP000198870">
    <property type="component" value="Unassembled WGS sequence"/>
</dbReference>
<dbReference type="AlphaFoldDB" id="A0A1G5GTT2"/>
<dbReference type="PANTHER" id="PTHR45754">
    <property type="entry name" value="METHYLENETETRAHYDROFOLATE REDUCTASE"/>
    <property type="match status" value="1"/>
</dbReference>
<evidence type="ECO:0000256" key="3">
    <source>
        <dbReference type="ARBA" id="ARBA00006743"/>
    </source>
</evidence>
<dbReference type="GO" id="GO:0106312">
    <property type="term" value="F:methylenetetrahydrofolate reductase (NADH) activity"/>
    <property type="evidence" value="ECO:0007669"/>
    <property type="project" value="UniProtKB-EC"/>
</dbReference>
<evidence type="ECO:0000256" key="9">
    <source>
        <dbReference type="RuleBase" id="RU003862"/>
    </source>
</evidence>
<dbReference type="PANTHER" id="PTHR45754:SF3">
    <property type="entry name" value="METHYLENETETRAHYDROFOLATE REDUCTASE (NADPH)"/>
    <property type="match status" value="1"/>
</dbReference>
<evidence type="ECO:0000313" key="10">
    <source>
        <dbReference type="EMBL" id="SCY54787.1"/>
    </source>
</evidence>
<keyword evidence="5 9" id="KW-0274">FAD</keyword>
<evidence type="ECO:0000256" key="2">
    <source>
        <dbReference type="ARBA" id="ARBA00004777"/>
    </source>
</evidence>
<evidence type="ECO:0000256" key="5">
    <source>
        <dbReference type="ARBA" id="ARBA00022827"/>
    </source>
</evidence>
<comment type="catalytic activity">
    <reaction evidence="8">
        <text>(6S)-5-methyl-5,6,7,8-tetrahydrofolate + NAD(+) = (6R)-5,10-methylene-5,6,7,8-tetrahydrofolate + NADH + H(+)</text>
        <dbReference type="Rhea" id="RHEA:19821"/>
        <dbReference type="ChEBI" id="CHEBI:15378"/>
        <dbReference type="ChEBI" id="CHEBI:15636"/>
        <dbReference type="ChEBI" id="CHEBI:18608"/>
        <dbReference type="ChEBI" id="CHEBI:57540"/>
        <dbReference type="ChEBI" id="CHEBI:57945"/>
        <dbReference type="EC" id="1.5.1.54"/>
    </reaction>
    <physiologicalReaction direction="right-to-left" evidence="8">
        <dbReference type="Rhea" id="RHEA:19823"/>
    </physiologicalReaction>
</comment>
<dbReference type="SUPFAM" id="SSF51730">
    <property type="entry name" value="FAD-linked oxidoreductase"/>
    <property type="match status" value="1"/>
</dbReference>
<keyword evidence="10" id="KW-0489">Methyltransferase</keyword>
<name>A0A1G5GTT2_9BACT</name>
<dbReference type="GO" id="GO:0009086">
    <property type="term" value="P:methionine biosynthetic process"/>
    <property type="evidence" value="ECO:0007669"/>
    <property type="project" value="TreeGrafter"/>
</dbReference>
<comment type="similarity">
    <text evidence="3 9">Belongs to the methylenetetrahydrofolate reductase family.</text>
</comment>
<dbReference type="GO" id="GO:0071949">
    <property type="term" value="F:FAD binding"/>
    <property type="evidence" value="ECO:0007669"/>
    <property type="project" value="TreeGrafter"/>
</dbReference>
<keyword evidence="10" id="KW-0808">Transferase</keyword>
<keyword evidence="11" id="KW-1185">Reference proteome</keyword>
<sequence>MTHDRFEVVVEVVPPSGADAEPLLAALEGINDLSFNGFSVATNPVAKPRMDALSLCRILQDELKRPATLHVTTRDHNRLSLQGILWGAKALGIKSVLVMTGDFVPLAEKGITSSVRDISLTDLIKMARKAGLTTGVVMNPFTDELRLGIAMKRLKEKVAAGAQFVVTQPVYTARDAELLAEALNPLGIPAHLGLLPLRTFRHAAFLHHKVSGIEVPEEVRSAMAKAENPTAEGIRLTRDLLATARQHFHGACIMPPFDHFEILHGVLPREGNTGPTSK</sequence>
<evidence type="ECO:0000256" key="4">
    <source>
        <dbReference type="ARBA" id="ARBA00022630"/>
    </source>
</evidence>
<keyword evidence="4 9" id="KW-0285">Flavoprotein</keyword>
<dbReference type="UniPathway" id="UPA00193"/>
<reference evidence="10 11" key="1">
    <citation type="submission" date="2016-10" db="EMBL/GenBank/DDBJ databases">
        <authorList>
            <person name="de Groot N.N."/>
        </authorList>
    </citation>
    <scope>NUCLEOTIDE SEQUENCE [LARGE SCALE GENOMIC DNA]</scope>
    <source>
        <strain evidence="10 11">AA1</strain>
    </source>
</reference>
<dbReference type="STRING" id="419481.SAMN05216233_111123"/>
<evidence type="ECO:0000256" key="1">
    <source>
        <dbReference type="ARBA" id="ARBA00001974"/>
    </source>
</evidence>
<dbReference type="EMBL" id="FMUX01000011">
    <property type="protein sequence ID" value="SCY54787.1"/>
    <property type="molecule type" value="Genomic_DNA"/>
</dbReference>
<gene>
    <name evidence="10" type="ORF">SAMN05216233_111123</name>
</gene>
<proteinExistence type="inferred from homology"/>
<comment type="pathway">
    <text evidence="2 9">One-carbon metabolism; tetrahydrofolate interconversion.</text>
</comment>
<evidence type="ECO:0000256" key="7">
    <source>
        <dbReference type="ARBA" id="ARBA00034478"/>
    </source>
</evidence>
<comment type="cofactor">
    <cofactor evidence="1 9">
        <name>FAD</name>
        <dbReference type="ChEBI" id="CHEBI:57692"/>
    </cofactor>
</comment>
<evidence type="ECO:0000256" key="8">
    <source>
        <dbReference type="ARBA" id="ARBA00048628"/>
    </source>
</evidence>